<name>A0A918CLA4_AGRME</name>
<dbReference type="Pfam" id="PF00884">
    <property type="entry name" value="Sulfatase"/>
    <property type="match status" value="1"/>
</dbReference>
<dbReference type="InterPro" id="IPR000917">
    <property type="entry name" value="Sulfatase_N"/>
</dbReference>
<dbReference type="SUPFAM" id="SSF53649">
    <property type="entry name" value="Alkaline phosphatase-like"/>
    <property type="match status" value="1"/>
</dbReference>
<dbReference type="GO" id="GO:0004065">
    <property type="term" value="F:arylsulfatase activity"/>
    <property type="evidence" value="ECO:0007669"/>
    <property type="project" value="TreeGrafter"/>
</dbReference>
<accession>A0A918CLA4</accession>
<dbReference type="InterPro" id="IPR050738">
    <property type="entry name" value="Sulfatase"/>
</dbReference>
<organism evidence="4 5">
    <name type="scientific">Agromyces mediolanus</name>
    <name type="common">Corynebacterium mediolanum</name>
    <dbReference type="NCBI Taxonomy" id="41986"/>
    <lineage>
        <taxon>Bacteria</taxon>
        <taxon>Bacillati</taxon>
        <taxon>Actinomycetota</taxon>
        <taxon>Actinomycetes</taxon>
        <taxon>Micrococcales</taxon>
        <taxon>Microbacteriaceae</taxon>
        <taxon>Agromyces</taxon>
    </lineage>
</organism>
<keyword evidence="2" id="KW-0378">Hydrolase</keyword>
<reference evidence="4" key="2">
    <citation type="submission" date="2020-09" db="EMBL/GenBank/DDBJ databases">
        <authorList>
            <person name="Sun Q."/>
            <person name="Ohkuma M."/>
        </authorList>
    </citation>
    <scope>NUCLEOTIDE SEQUENCE</scope>
    <source>
        <strain evidence="4">JCM 3346</strain>
    </source>
</reference>
<evidence type="ECO:0000256" key="2">
    <source>
        <dbReference type="ARBA" id="ARBA00022801"/>
    </source>
</evidence>
<dbReference type="Proteomes" id="UP000610303">
    <property type="component" value="Unassembled WGS sequence"/>
</dbReference>
<keyword evidence="5" id="KW-1185">Reference proteome</keyword>
<evidence type="ECO:0000259" key="3">
    <source>
        <dbReference type="Pfam" id="PF00884"/>
    </source>
</evidence>
<evidence type="ECO:0000313" key="5">
    <source>
        <dbReference type="Proteomes" id="UP000610303"/>
    </source>
</evidence>
<comment type="caution">
    <text evidence="4">The sequence shown here is derived from an EMBL/GenBank/DDBJ whole genome shotgun (WGS) entry which is preliminary data.</text>
</comment>
<gene>
    <name evidence="4" type="ORF">GCM10010196_25840</name>
</gene>
<dbReference type="Gene3D" id="3.40.720.10">
    <property type="entry name" value="Alkaline Phosphatase, subunit A"/>
    <property type="match status" value="1"/>
</dbReference>
<dbReference type="EMBL" id="BMRJ01000002">
    <property type="protein sequence ID" value="GGR30607.1"/>
    <property type="molecule type" value="Genomic_DNA"/>
</dbReference>
<dbReference type="PANTHER" id="PTHR42693:SF53">
    <property type="entry name" value="ENDO-4-O-SULFATASE"/>
    <property type="match status" value="1"/>
</dbReference>
<dbReference type="RefSeq" id="WP_189085749.1">
    <property type="nucleotide sequence ID" value="NZ_BMRJ01000002.1"/>
</dbReference>
<proteinExistence type="inferred from homology"/>
<evidence type="ECO:0000256" key="1">
    <source>
        <dbReference type="ARBA" id="ARBA00008779"/>
    </source>
</evidence>
<reference evidence="4" key="1">
    <citation type="journal article" date="2014" name="Int. J. Syst. Evol. Microbiol.">
        <title>Complete genome sequence of Corynebacterium casei LMG S-19264T (=DSM 44701T), isolated from a smear-ripened cheese.</title>
        <authorList>
            <consortium name="US DOE Joint Genome Institute (JGI-PGF)"/>
            <person name="Walter F."/>
            <person name="Albersmeier A."/>
            <person name="Kalinowski J."/>
            <person name="Ruckert C."/>
        </authorList>
    </citation>
    <scope>NUCLEOTIDE SEQUENCE</scope>
    <source>
        <strain evidence="4">JCM 3346</strain>
    </source>
</reference>
<dbReference type="PANTHER" id="PTHR42693">
    <property type="entry name" value="ARYLSULFATASE FAMILY MEMBER"/>
    <property type="match status" value="1"/>
</dbReference>
<sequence>MTRPTAPRTIVLLMVDQLAAKWLERAREGIVELPNFDALQAEGATFRNAFSTNPVCSPSRASIATGLANVSHGVTECGYDLDPGVPTFMRGLQEAGWRTGAFGKLHHVTQLEELAPDYTVYGYDVVANTEDLRAGEWIDWVEREHPEHYEAALSTVWMTMSEDLLDYGPEHVDLRARILAAQERFPESTEEAYELPFPAEVSQTAWITDRACAFLAEGGERDLFAHISYVQPHNPFAPPAEFVDRVDVDAIPEPVPAEWAERPIPYFAQERYREPSYANADWRRQRQLYFADLAHLDHELGRVRRALAEAGRLEGALFLFTSDHGELLHDQGLLGKWERHYDPCIRVPLVVAAPGAVPGPRAELAEHTDIAATVYDWAGVEPPTLPQHTRAGERRLPMLHGRSLLPSVLGAPGGGAAEASARDAVYIQSNNSHVEARPSSWARTVRTERFRFTYFPDGGGEQLFDLVADPDEQHNLAADPAWRSTRDELFARLTELIIAEGFPNTPRELYRIGAW</sequence>
<dbReference type="InterPro" id="IPR017850">
    <property type="entry name" value="Alkaline_phosphatase_core_sf"/>
</dbReference>
<comment type="similarity">
    <text evidence="1">Belongs to the sulfatase family.</text>
</comment>
<dbReference type="AlphaFoldDB" id="A0A918CLA4"/>
<protein>
    <submittedName>
        <fullName evidence="4">Arylsulfatase</fullName>
    </submittedName>
</protein>
<evidence type="ECO:0000313" key="4">
    <source>
        <dbReference type="EMBL" id="GGR30607.1"/>
    </source>
</evidence>
<feature type="domain" description="Sulfatase N-terminal" evidence="3">
    <location>
        <begin position="8"/>
        <end position="380"/>
    </location>
</feature>